<dbReference type="PROSITE" id="PS50075">
    <property type="entry name" value="CARRIER"/>
    <property type="match status" value="1"/>
</dbReference>
<evidence type="ECO:0000313" key="2">
    <source>
        <dbReference type="EMBL" id="TDK87458.1"/>
    </source>
</evidence>
<dbReference type="SUPFAM" id="SSF47336">
    <property type="entry name" value="ACP-like"/>
    <property type="match status" value="1"/>
</dbReference>
<accession>A0A4R5WEG4</accession>
<comment type="caution">
    <text evidence="2">The sequence shown here is derived from an EMBL/GenBank/DDBJ whole genome shotgun (WGS) entry which is preliminary data.</text>
</comment>
<dbReference type="Pfam" id="PF00550">
    <property type="entry name" value="PP-binding"/>
    <property type="match status" value="1"/>
</dbReference>
<gene>
    <name evidence="2" type="ORF">EUA03_17985</name>
</gene>
<dbReference type="AlphaFoldDB" id="A0A4R5WEG4"/>
<reference evidence="2 3" key="1">
    <citation type="submission" date="2019-01" db="EMBL/GenBank/DDBJ databases">
        <title>High-quality-draft genome sequences of five non-tuberculosis mycobacteriaceae isolated from a nosocomial environment.</title>
        <authorList>
            <person name="Tiago I."/>
            <person name="Alarico S."/>
            <person name="Pereira S.G."/>
            <person name="Coelho C."/>
            <person name="Maranha A."/>
            <person name="Empadinhas N."/>
        </authorList>
    </citation>
    <scope>NUCLEOTIDE SEQUENCE [LARGE SCALE GENOMIC DNA]</scope>
    <source>
        <strain evidence="2 3">24AIII</strain>
    </source>
</reference>
<dbReference type="InterPro" id="IPR009081">
    <property type="entry name" value="PP-bd_ACP"/>
</dbReference>
<sequence length="78" mass="8587">MRETIERVLAAHGRMAVDPIGVADDADLYELGLTSHASVNVMLALEDEFEIEFPDEVLKKSTFASIRNIQTVVANLAK</sequence>
<dbReference type="Gene3D" id="1.10.1200.10">
    <property type="entry name" value="ACP-like"/>
    <property type="match status" value="1"/>
</dbReference>
<protein>
    <submittedName>
        <fullName evidence="2">Acyl carrier protein</fullName>
    </submittedName>
</protein>
<evidence type="ECO:0000259" key="1">
    <source>
        <dbReference type="PROSITE" id="PS50075"/>
    </source>
</evidence>
<name>A0A4R5WEG4_MYCMU</name>
<dbReference type="EMBL" id="SDLO01000014">
    <property type="protein sequence ID" value="TDK87458.1"/>
    <property type="molecule type" value="Genomic_DNA"/>
</dbReference>
<proteinExistence type="predicted"/>
<dbReference type="Proteomes" id="UP000294929">
    <property type="component" value="Unassembled WGS sequence"/>
</dbReference>
<feature type="domain" description="Carrier" evidence="1">
    <location>
        <begin position="1"/>
        <end position="78"/>
    </location>
</feature>
<dbReference type="NCBIfam" id="NF005480">
    <property type="entry name" value="PRK07081.1"/>
    <property type="match status" value="1"/>
</dbReference>
<dbReference type="RefSeq" id="WP_133427416.1">
    <property type="nucleotide sequence ID" value="NZ_SDLO01000014.1"/>
</dbReference>
<evidence type="ECO:0000313" key="3">
    <source>
        <dbReference type="Proteomes" id="UP000294929"/>
    </source>
</evidence>
<organism evidence="2 3">
    <name type="scientific">Mycolicibacterium mucogenicum</name>
    <name type="common">Mycobacterium mucogenicum</name>
    <dbReference type="NCBI Taxonomy" id="56689"/>
    <lineage>
        <taxon>Bacteria</taxon>
        <taxon>Bacillati</taxon>
        <taxon>Actinomycetota</taxon>
        <taxon>Actinomycetes</taxon>
        <taxon>Mycobacteriales</taxon>
        <taxon>Mycobacteriaceae</taxon>
        <taxon>Mycolicibacterium</taxon>
    </lineage>
</organism>
<dbReference type="InterPro" id="IPR036736">
    <property type="entry name" value="ACP-like_sf"/>
</dbReference>